<dbReference type="GO" id="GO:0004252">
    <property type="term" value="F:serine-type endopeptidase activity"/>
    <property type="evidence" value="ECO:0007669"/>
    <property type="project" value="InterPro"/>
</dbReference>
<name>A0AA35W9D5_GEOBA</name>
<evidence type="ECO:0000256" key="1">
    <source>
        <dbReference type="ARBA" id="ARBA00010541"/>
    </source>
</evidence>
<dbReference type="PANTHER" id="PTHR43343:SF3">
    <property type="entry name" value="PROTEASE DO-LIKE 8, CHLOROPLASTIC"/>
    <property type="match status" value="1"/>
</dbReference>
<dbReference type="Gene3D" id="2.30.42.10">
    <property type="match status" value="2"/>
</dbReference>
<comment type="similarity">
    <text evidence="1">Belongs to the peptidase S1C family.</text>
</comment>
<dbReference type="SUPFAM" id="SSF50494">
    <property type="entry name" value="Trypsin-like serine proteases"/>
    <property type="match status" value="1"/>
</dbReference>
<proteinExistence type="inferred from homology"/>
<accession>A0AA35W9D5</accession>
<evidence type="ECO:0000259" key="4">
    <source>
        <dbReference type="PROSITE" id="PS50106"/>
    </source>
</evidence>
<dbReference type="Pfam" id="PF13365">
    <property type="entry name" value="Trypsin_2"/>
    <property type="match status" value="1"/>
</dbReference>
<dbReference type="Pfam" id="PF00595">
    <property type="entry name" value="PDZ"/>
    <property type="match status" value="1"/>
</dbReference>
<gene>
    <name evidence="5" type="ORF">GBAR_LOCUS4808</name>
</gene>
<evidence type="ECO:0000256" key="2">
    <source>
        <dbReference type="ARBA" id="ARBA00022670"/>
    </source>
</evidence>
<dbReference type="Gene3D" id="2.40.10.120">
    <property type="match status" value="1"/>
</dbReference>
<keyword evidence="6" id="KW-1185">Reference proteome</keyword>
<keyword evidence="3" id="KW-0378">Hydrolase</keyword>
<dbReference type="SUPFAM" id="SSF50156">
    <property type="entry name" value="PDZ domain-like"/>
    <property type="match status" value="2"/>
</dbReference>
<dbReference type="InterPro" id="IPR001940">
    <property type="entry name" value="Peptidase_S1C"/>
</dbReference>
<dbReference type="Proteomes" id="UP001174909">
    <property type="component" value="Unassembled WGS sequence"/>
</dbReference>
<dbReference type="InterPro" id="IPR009003">
    <property type="entry name" value="Peptidase_S1_PA"/>
</dbReference>
<dbReference type="InterPro" id="IPR051201">
    <property type="entry name" value="Chloro_Bact_Ser_Proteases"/>
</dbReference>
<dbReference type="GO" id="GO:0006508">
    <property type="term" value="P:proteolysis"/>
    <property type="evidence" value="ECO:0007669"/>
    <property type="project" value="UniProtKB-KW"/>
</dbReference>
<reference evidence="5" key="1">
    <citation type="submission" date="2023-03" db="EMBL/GenBank/DDBJ databases">
        <authorList>
            <person name="Steffen K."/>
            <person name="Cardenas P."/>
        </authorList>
    </citation>
    <scope>NUCLEOTIDE SEQUENCE</scope>
</reference>
<organism evidence="5 6">
    <name type="scientific">Geodia barretti</name>
    <name type="common">Barrett's horny sponge</name>
    <dbReference type="NCBI Taxonomy" id="519541"/>
    <lineage>
        <taxon>Eukaryota</taxon>
        <taxon>Metazoa</taxon>
        <taxon>Porifera</taxon>
        <taxon>Demospongiae</taxon>
        <taxon>Heteroscleromorpha</taxon>
        <taxon>Tetractinellida</taxon>
        <taxon>Astrophorina</taxon>
        <taxon>Geodiidae</taxon>
        <taxon>Geodia</taxon>
    </lineage>
</organism>
<dbReference type="EMBL" id="CASHTH010000698">
    <property type="protein sequence ID" value="CAI8006595.1"/>
    <property type="molecule type" value="Genomic_DNA"/>
</dbReference>
<sequence length="488" mass="51461">MSKRLATLGSAALIAVTSMAIGIIIASRFDMAPASSAQTQTFTAPPMNSEPLSGPIDAGTFREIARTQASMVVNIRTESLRAGGGPNDFFGGNDQFRRFFGVPGPDQEQQEEETVPGMGTGFVIDDSGLILTNNHVVAEATKIEIDFFGDEDGTYYEARVLGRDPLTDSALLELTERPDGQLSVAQFGDSDQMEPGDWVMAIGNPFGYGHTVTVGVISAVGRPYRSVPGRSQDVLQTDAAINPGNSGGPLLNIRGEVIGINTAIVSDRPSNVGIGFAIPSNIVRELLTELRGGKVTRGRIGVQIYDVEDAEDAEALGLSSEMGAIVSAVAEDGPAGQAGMRPGDNRVVNTRPGTTVPVRVVRDGEELTLNVTIEELDFDVEARGPEAESPEELSEGFGMTLRDLTPQAAARLRLPDGTTGAIVADLQRRGAAAAGGVRAGDVILSINRVEVGSAAAAVRELNSVESGRAAFLLIQRGDEQVFLQIRKE</sequence>
<evidence type="ECO:0000313" key="6">
    <source>
        <dbReference type="Proteomes" id="UP001174909"/>
    </source>
</evidence>
<dbReference type="AlphaFoldDB" id="A0AA35W9D5"/>
<dbReference type="InterPro" id="IPR036034">
    <property type="entry name" value="PDZ_sf"/>
</dbReference>
<protein>
    <submittedName>
        <fullName evidence="5">Probable periplasmic serine endoprotease DegP-like</fullName>
    </submittedName>
</protein>
<dbReference type="SMART" id="SM00228">
    <property type="entry name" value="PDZ"/>
    <property type="match status" value="2"/>
</dbReference>
<dbReference type="PROSITE" id="PS50106">
    <property type="entry name" value="PDZ"/>
    <property type="match status" value="1"/>
</dbReference>
<keyword evidence="2" id="KW-0645">Protease</keyword>
<dbReference type="InterPro" id="IPR001478">
    <property type="entry name" value="PDZ"/>
</dbReference>
<evidence type="ECO:0000256" key="3">
    <source>
        <dbReference type="ARBA" id="ARBA00022801"/>
    </source>
</evidence>
<dbReference type="PRINTS" id="PR00834">
    <property type="entry name" value="PROTEASES2C"/>
</dbReference>
<feature type="domain" description="PDZ" evidence="4">
    <location>
        <begin position="375"/>
        <end position="488"/>
    </location>
</feature>
<comment type="caution">
    <text evidence="5">The sequence shown here is derived from an EMBL/GenBank/DDBJ whole genome shotgun (WGS) entry which is preliminary data.</text>
</comment>
<evidence type="ECO:0000313" key="5">
    <source>
        <dbReference type="EMBL" id="CAI8006595.1"/>
    </source>
</evidence>
<dbReference type="PANTHER" id="PTHR43343">
    <property type="entry name" value="PEPTIDASE S12"/>
    <property type="match status" value="1"/>
</dbReference>